<feature type="compositionally biased region" description="Polar residues" evidence="6">
    <location>
        <begin position="189"/>
        <end position="211"/>
    </location>
</feature>
<gene>
    <name evidence="7" type="ORF">GE061_018169</name>
</gene>
<feature type="coiled-coil region" evidence="5">
    <location>
        <begin position="108"/>
        <end position="149"/>
    </location>
</feature>
<evidence type="ECO:0000313" key="8">
    <source>
        <dbReference type="Proteomes" id="UP000466442"/>
    </source>
</evidence>
<evidence type="ECO:0000256" key="5">
    <source>
        <dbReference type="SAM" id="Coils"/>
    </source>
</evidence>
<evidence type="ECO:0000256" key="6">
    <source>
        <dbReference type="SAM" id="MobiDB-lite"/>
    </source>
</evidence>
<feature type="region of interest" description="Disordered" evidence="6">
    <location>
        <begin position="168"/>
        <end position="212"/>
    </location>
</feature>
<proteinExistence type="predicted"/>
<keyword evidence="8" id="KW-1185">Reference proteome</keyword>
<evidence type="ECO:0000256" key="4">
    <source>
        <dbReference type="ARBA" id="ARBA00023254"/>
    </source>
</evidence>
<comment type="caution">
    <text evidence="7">The sequence shown here is derived from an EMBL/GenBank/DDBJ whole genome shotgun (WGS) entry which is preliminary data.</text>
</comment>
<dbReference type="PROSITE" id="PS00518">
    <property type="entry name" value="ZF_RING_1"/>
    <property type="match status" value="1"/>
</dbReference>
<dbReference type="OrthoDB" id="2535391at2759"/>
<reference evidence="7" key="1">
    <citation type="journal article" date="2021" name="Mol. Ecol. Resour.">
        <title>Apolygus lucorum genome provides insights into omnivorousness and mesophyll feeding.</title>
        <authorList>
            <person name="Liu Y."/>
            <person name="Liu H."/>
            <person name="Wang H."/>
            <person name="Huang T."/>
            <person name="Liu B."/>
            <person name="Yang B."/>
            <person name="Yin L."/>
            <person name="Li B."/>
            <person name="Zhang Y."/>
            <person name="Zhang S."/>
            <person name="Jiang F."/>
            <person name="Zhang X."/>
            <person name="Ren Y."/>
            <person name="Wang B."/>
            <person name="Wang S."/>
            <person name="Lu Y."/>
            <person name="Wu K."/>
            <person name="Fan W."/>
            <person name="Wang G."/>
        </authorList>
    </citation>
    <scope>NUCLEOTIDE SEQUENCE</scope>
    <source>
        <strain evidence="7">12Hb</strain>
    </source>
</reference>
<evidence type="ECO:0000313" key="7">
    <source>
        <dbReference type="EMBL" id="KAF6206933.1"/>
    </source>
</evidence>
<accession>A0A6A4J2E3</accession>
<dbReference type="Proteomes" id="UP000466442">
    <property type="component" value="Unassembled WGS sequence"/>
</dbReference>
<dbReference type="GO" id="GO:0019789">
    <property type="term" value="F:SUMO transferase activity"/>
    <property type="evidence" value="ECO:0007669"/>
    <property type="project" value="InterPro"/>
</dbReference>
<dbReference type="InterPro" id="IPR017907">
    <property type="entry name" value="Znf_RING_CS"/>
</dbReference>
<evidence type="ECO:0000256" key="3">
    <source>
        <dbReference type="ARBA" id="ARBA00022833"/>
    </source>
</evidence>
<organism evidence="7 8">
    <name type="scientific">Apolygus lucorum</name>
    <name type="common">Small green plant bug</name>
    <name type="synonym">Lygocoris lucorum</name>
    <dbReference type="NCBI Taxonomy" id="248454"/>
    <lineage>
        <taxon>Eukaryota</taxon>
        <taxon>Metazoa</taxon>
        <taxon>Ecdysozoa</taxon>
        <taxon>Arthropoda</taxon>
        <taxon>Hexapoda</taxon>
        <taxon>Insecta</taxon>
        <taxon>Pterygota</taxon>
        <taxon>Neoptera</taxon>
        <taxon>Paraneoptera</taxon>
        <taxon>Hemiptera</taxon>
        <taxon>Heteroptera</taxon>
        <taxon>Panheteroptera</taxon>
        <taxon>Cimicomorpha</taxon>
        <taxon>Miridae</taxon>
        <taxon>Mirini</taxon>
        <taxon>Apolygus</taxon>
    </lineage>
</organism>
<dbReference type="GO" id="GO:0016925">
    <property type="term" value="P:protein sumoylation"/>
    <property type="evidence" value="ECO:0007669"/>
    <property type="project" value="TreeGrafter"/>
</dbReference>
<evidence type="ECO:0008006" key="9">
    <source>
        <dbReference type="Google" id="ProtNLM"/>
    </source>
</evidence>
<evidence type="ECO:0000256" key="1">
    <source>
        <dbReference type="ARBA" id="ARBA00022723"/>
    </source>
</evidence>
<keyword evidence="1" id="KW-0479">Metal-binding</keyword>
<sequence>MFWVFCCSCFSRPSQLAQRKFYMSSCSHIYCERCINHTHPYCRRCCVSIRVIACDSQMPSEVRSVFCDATEKVANLIKALEYQAGQRFGLMSHLRGSEQKYNSAKAYIRDAEIKYSNMKQKLDSSLRKIKELELANETLKKQVQKMRQVTPSPSPPSDSGQWFTHMNFPTPQSRRSVIDTPSAPFTPRNCYSQFRNTPTPTMTTPFVSSKTPPLLDPCSSRYSVNRNVPGFTPPQKTMELLTILNKKRELNLS</sequence>
<dbReference type="GO" id="GO:0000795">
    <property type="term" value="C:synaptonemal complex"/>
    <property type="evidence" value="ECO:0007669"/>
    <property type="project" value="InterPro"/>
</dbReference>
<evidence type="ECO:0000256" key="2">
    <source>
        <dbReference type="ARBA" id="ARBA00022771"/>
    </source>
</evidence>
<dbReference type="GO" id="GO:0008270">
    <property type="term" value="F:zinc ion binding"/>
    <property type="evidence" value="ECO:0007669"/>
    <property type="project" value="UniProtKB-KW"/>
</dbReference>
<keyword evidence="5" id="KW-0175">Coiled coil</keyword>
<keyword evidence="2" id="KW-0863">Zinc-finger</keyword>
<dbReference type="PANTHER" id="PTHR22663">
    <property type="entry name" value="RING FINGER PROTEIN NARYA-RELATED"/>
    <property type="match status" value="1"/>
</dbReference>
<dbReference type="AlphaFoldDB" id="A0A6A4J2E3"/>
<dbReference type="PANTHER" id="PTHR22663:SF17">
    <property type="entry name" value="RING FINGER PROTEIN NARYA-RELATED"/>
    <property type="match status" value="1"/>
</dbReference>
<dbReference type="EMBL" id="WIXP02000008">
    <property type="protein sequence ID" value="KAF6206933.1"/>
    <property type="molecule type" value="Genomic_DNA"/>
</dbReference>
<dbReference type="GO" id="GO:0007131">
    <property type="term" value="P:reciprocal meiotic recombination"/>
    <property type="evidence" value="ECO:0007669"/>
    <property type="project" value="InterPro"/>
</dbReference>
<protein>
    <recommendedName>
        <fullName evidence="9">RING-type domain-containing protein</fullName>
    </recommendedName>
</protein>
<dbReference type="InterPro" id="IPR042123">
    <property type="entry name" value="Zip3/RNF212-like"/>
</dbReference>
<name>A0A6A4J2E3_APOLU</name>
<dbReference type="GO" id="GO:0007129">
    <property type="term" value="P:homologous chromosome pairing at meiosis"/>
    <property type="evidence" value="ECO:0007669"/>
    <property type="project" value="TreeGrafter"/>
</dbReference>
<keyword evidence="3" id="KW-0862">Zinc</keyword>
<keyword evidence="4" id="KW-0469">Meiosis</keyword>